<evidence type="ECO:0000256" key="3">
    <source>
        <dbReference type="ARBA" id="ARBA00022643"/>
    </source>
</evidence>
<evidence type="ECO:0000256" key="6">
    <source>
        <dbReference type="ARBA" id="ARBA00023002"/>
    </source>
</evidence>
<dbReference type="PANTHER" id="PTHR45846:SF1">
    <property type="entry name" value="TRNA-DIHYDROURIDINE(47) SYNTHASE [NAD(P)(+)]-LIKE"/>
    <property type="match status" value="1"/>
</dbReference>
<keyword evidence="3 7" id="KW-0288">FMN</keyword>
<proteinExistence type="inferred from homology"/>
<dbReference type="GO" id="GO:0017150">
    <property type="term" value="F:tRNA dihydrouridine synthase activity"/>
    <property type="evidence" value="ECO:0007669"/>
    <property type="project" value="InterPro"/>
</dbReference>
<dbReference type="GO" id="GO:0003723">
    <property type="term" value="F:RNA binding"/>
    <property type="evidence" value="ECO:0007669"/>
    <property type="project" value="TreeGrafter"/>
</dbReference>
<evidence type="ECO:0000256" key="4">
    <source>
        <dbReference type="ARBA" id="ARBA00022694"/>
    </source>
</evidence>
<comment type="similarity">
    <text evidence="7">Belongs to the dus family.</text>
</comment>
<comment type="cofactor">
    <cofactor evidence="1 7 9">
        <name>FMN</name>
        <dbReference type="ChEBI" id="CHEBI:58210"/>
    </cofactor>
</comment>
<feature type="domain" description="DUS-like FMN-binding" evidence="10">
    <location>
        <begin position="5"/>
        <end position="308"/>
    </location>
</feature>
<organism evidence="11 12">
    <name type="scientific">Sharpea azabuensis</name>
    <dbReference type="NCBI Taxonomy" id="322505"/>
    <lineage>
        <taxon>Bacteria</taxon>
        <taxon>Bacillati</taxon>
        <taxon>Bacillota</taxon>
        <taxon>Erysipelotrichia</taxon>
        <taxon>Erysipelotrichales</taxon>
        <taxon>Coprobacillaceae</taxon>
        <taxon>Sharpea</taxon>
    </lineage>
</organism>
<evidence type="ECO:0000259" key="10">
    <source>
        <dbReference type="Pfam" id="PF01207"/>
    </source>
</evidence>
<sequence length="316" mass="36468">MKYYFAPMEGITNYVYRNSHNAIYKGIDQYYMPFIAPHHHHHLKTRESSDINPANNQNIDVVPQILSKNAEDVIYTLRQLMELGYGEVNLNLGCPSPTVTKKNKGSAMLDDLDNLDGYLDAIFKASPGLKISLKKRIGYQDTSKLNALISLYNKYPIDKLIVHPRTGIQMYKGSVDLAAFDAFYKDIKAPLVYNGDIKTIADIKAIEQKYPKLEGMMLGRGLIARPYLIDEYTTGQNETLERFERFIESLEEGLRETLKYDKDVLFKLKELWAHMYIMFDHSKKPLKHLRKAQNLEDYHKALDEMLECGINNSEEI</sequence>
<gene>
    <name evidence="11" type="ORF">SAMN04487834_100843</name>
</gene>
<feature type="binding site" evidence="9">
    <location>
        <begin position="219"/>
        <end position="220"/>
    </location>
    <ligand>
        <name>FMN</name>
        <dbReference type="ChEBI" id="CHEBI:58210"/>
    </ligand>
</feature>
<evidence type="ECO:0000256" key="2">
    <source>
        <dbReference type="ARBA" id="ARBA00022630"/>
    </source>
</evidence>
<dbReference type="OrthoDB" id="9764501at2"/>
<dbReference type="PIRSF" id="PIRSF006621">
    <property type="entry name" value="Dus"/>
    <property type="match status" value="1"/>
</dbReference>
<dbReference type="InterPro" id="IPR013785">
    <property type="entry name" value="Aldolase_TIM"/>
</dbReference>
<feature type="binding site" evidence="9">
    <location>
        <position position="134"/>
    </location>
    <ligand>
        <name>FMN</name>
        <dbReference type="ChEBI" id="CHEBI:58210"/>
    </ligand>
</feature>
<keyword evidence="6 7" id="KW-0560">Oxidoreductase</keyword>
<dbReference type="InterPro" id="IPR018517">
    <property type="entry name" value="tRNA_hU_synthase_CS"/>
</dbReference>
<dbReference type="Proteomes" id="UP000183028">
    <property type="component" value="Unassembled WGS sequence"/>
</dbReference>
<dbReference type="Gene3D" id="3.20.20.70">
    <property type="entry name" value="Aldolase class I"/>
    <property type="match status" value="1"/>
</dbReference>
<comment type="function">
    <text evidence="7">Catalyzes the synthesis of 5,6-dihydrouridine (D), a modified base found in the D-loop of most tRNAs, via the reduction of the C5-C6 double bond in target uridines.</text>
</comment>
<dbReference type="PANTHER" id="PTHR45846">
    <property type="entry name" value="TRNA-DIHYDROURIDINE(47) SYNTHASE [NAD(P)(+)]-LIKE"/>
    <property type="match status" value="1"/>
</dbReference>
<dbReference type="EC" id="1.3.1.-" evidence="7"/>
<keyword evidence="2 7" id="KW-0285">Flavoprotein</keyword>
<dbReference type="GO" id="GO:0050660">
    <property type="term" value="F:flavin adenine dinucleotide binding"/>
    <property type="evidence" value="ECO:0007669"/>
    <property type="project" value="InterPro"/>
</dbReference>
<keyword evidence="12" id="KW-1185">Reference proteome</keyword>
<name>A0A1H6RGP0_9FIRM</name>
<dbReference type="AlphaFoldDB" id="A0A1H6RGP0"/>
<evidence type="ECO:0000256" key="9">
    <source>
        <dbReference type="PIRSR" id="PIRSR006621-2"/>
    </source>
</evidence>
<keyword evidence="4 7" id="KW-0819">tRNA processing</keyword>
<dbReference type="EMBL" id="FNYK01000008">
    <property type="protein sequence ID" value="SEI53616.1"/>
    <property type="molecule type" value="Genomic_DNA"/>
</dbReference>
<dbReference type="InterPro" id="IPR001269">
    <property type="entry name" value="DUS_fam"/>
</dbReference>
<feature type="active site" description="Proton donor" evidence="8">
    <location>
        <position position="94"/>
    </location>
</feature>
<dbReference type="PROSITE" id="PS01136">
    <property type="entry name" value="UPF0034"/>
    <property type="match status" value="1"/>
</dbReference>
<dbReference type="RefSeq" id="WP_074731373.1">
    <property type="nucleotide sequence ID" value="NZ_FNYK01000008.1"/>
</dbReference>
<accession>A0A1H6RGP0</accession>
<dbReference type="eggNOG" id="COG0042">
    <property type="taxonomic scope" value="Bacteria"/>
</dbReference>
<evidence type="ECO:0000313" key="12">
    <source>
        <dbReference type="Proteomes" id="UP000183028"/>
    </source>
</evidence>
<dbReference type="CDD" id="cd02801">
    <property type="entry name" value="DUS_like_FMN"/>
    <property type="match status" value="1"/>
</dbReference>
<protein>
    <recommendedName>
        <fullName evidence="7">tRNA-dihydrouridine synthase</fullName>
        <ecNumber evidence="7">1.3.1.-</ecNumber>
    </recommendedName>
</protein>
<dbReference type="SUPFAM" id="SSF51395">
    <property type="entry name" value="FMN-linked oxidoreductases"/>
    <property type="match status" value="1"/>
</dbReference>
<feature type="binding site" evidence="9">
    <location>
        <position position="64"/>
    </location>
    <ligand>
        <name>FMN</name>
        <dbReference type="ChEBI" id="CHEBI:58210"/>
    </ligand>
</feature>
<evidence type="ECO:0000256" key="1">
    <source>
        <dbReference type="ARBA" id="ARBA00001917"/>
    </source>
</evidence>
<evidence type="ECO:0000313" key="11">
    <source>
        <dbReference type="EMBL" id="SEI53616.1"/>
    </source>
</evidence>
<dbReference type="InterPro" id="IPR035587">
    <property type="entry name" value="DUS-like_FMN-bd"/>
</dbReference>
<dbReference type="STRING" id="322505.SAMN04487836_11515"/>
<feature type="binding site" evidence="9">
    <location>
        <position position="163"/>
    </location>
    <ligand>
        <name>FMN</name>
        <dbReference type="ChEBI" id="CHEBI:58210"/>
    </ligand>
</feature>
<dbReference type="Pfam" id="PF01207">
    <property type="entry name" value="Dus"/>
    <property type="match status" value="1"/>
</dbReference>
<keyword evidence="5" id="KW-0521">NADP</keyword>
<reference evidence="12" key="1">
    <citation type="submission" date="2016-10" db="EMBL/GenBank/DDBJ databases">
        <authorList>
            <person name="Varghese N."/>
            <person name="Submissions S."/>
        </authorList>
    </citation>
    <scope>NUCLEOTIDE SEQUENCE [LARGE SCALE GENOMIC DNA]</scope>
    <source>
        <strain evidence="12">DSM 20406</strain>
    </source>
</reference>
<evidence type="ECO:0000256" key="5">
    <source>
        <dbReference type="ARBA" id="ARBA00022857"/>
    </source>
</evidence>
<evidence type="ECO:0000256" key="7">
    <source>
        <dbReference type="PIRNR" id="PIRNR006621"/>
    </source>
</evidence>
<keyword evidence="9" id="KW-0547">Nucleotide-binding</keyword>
<evidence type="ECO:0000256" key="8">
    <source>
        <dbReference type="PIRSR" id="PIRSR006621-1"/>
    </source>
</evidence>